<organism evidence="3 4">
    <name type="scientific">Tuber borchii</name>
    <name type="common">White truffle</name>
    <dbReference type="NCBI Taxonomy" id="42251"/>
    <lineage>
        <taxon>Eukaryota</taxon>
        <taxon>Fungi</taxon>
        <taxon>Dikarya</taxon>
        <taxon>Ascomycota</taxon>
        <taxon>Pezizomycotina</taxon>
        <taxon>Pezizomycetes</taxon>
        <taxon>Pezizales</taxon>
        <taxon>Tuberaceae</taxon>
        <taxon>Tuber</taxon>
    </lineage>
</organism>
<evidence type="ECO:0000313" key="3">
    <source>
        <dbReference type="EMBL" id="PUU73061.1"/>
    </source>
</evidence>
<evidence type="ECO:0000256" key="1">
    <source>
        <dbReference type="SAM" id="Coils"/>
    </source>
</evidence>
<keyword evidence="1" id="KW-0175">Coiled coil</keyword>
<feature type="compositionally biased region" description="Basic residues" evidence="2">
    <location>
        <begin position="45"/>
        <end position="55"/>
    </location>
</feature>
<dbReference type="OrthoDB" id="76567at2759"/>
<reference evidence="3 4" key="1">
    <citation type="submission" date="2017-04" db="EMBL/GenBank/DDBJ databases">
        <title>Draft genome sequence of Tuber borchii Vittad., a whitish edible truffle.</title>
        <authorList>
            <consortium name="DOE Joint Genome Institute"/>
            <person name="Murat C."/>
            <person name="Kuo A."/>
            <person name="Barry K.W."/>
            <person name="Clum A."/>
            <person name="Dockter R.B."/>
            <person name="Fauchery L."/>
            <person name="Iotti M."/>
            <person name="Kohler A."/>
            <person name="Labutti K."/>
            <person name="Lindquist E.A."/>
            <person name="Lipzen A."/>
            <person name="Ohm R.A."/>
            <person name="Wang M."/>
            <person name="Grigoriev I.V."/>
            <person name="Zambonelli A."/>
            <person name="Martin F.M."/>
        </authorList>
    </citation>
    <scope>NUCLEOTIDE SEQUENCE [LARGE SCALE GENOMIC DNA]</scope>
    <source>
        <strain evidence="3 4">Tbo3840</strain>
    </source>
</reference>
<comment type="caution">
    <text evidence="3">The sequence shown here is derived from an EMBL/GenBank/DDBJ whole genome shotgun (WGS) entry which is preliminary data.</text>
</comment>
<feature type="compositionally biased region" description="Low complexity" evidence="2">
    <location>
        <begin position="483"/>
        <end position="493"/>
    </location>
</feature>
<feature type="coiled-coil region" evidence="1">
    <location>
        <begin position="418"/>
        <end position="445"/>
    </location>
</feature>
<keyword evidence="4" id="KW-1185">Reference proteome</keyword>
<dbReference type="EMBL" id="NESQ01000418">
    <property type="protein sequence ID" value="PUU73061.1"/>
    <property type="molecule type" value="Genomic_DNA"/>
</dbReference>
<evidence type="ECO:0000313" key="4">
    <source>
        <dbReference type="Proteomes" id="UP000244722"/>
    </source>
</evidence>
<dbReference type="Proteomes" id="UP000244722">
    <property type="component" value="Unassembled WGS sequence"/>
</dbReference>
<feature type="region of interest" description="Disordered" evidence="2">
    <location>
        <begin position="31"/>
        <end position="69"/>
    </location>
</feature>
<evidence type="ECO:0000256" key="2">
    <source>
        <dbReference type="SAM" id="MobiDB-lite"/>
    </source>
</evidence>
<sequence length="552" mass="60628">MSVCLGNDYSSSVGRGVIQVWSRREGTVSGQVSSKPKAWNNSHTVKVKRVGKKRQRETTPETSPSQSPKFEKKLMDTVTNRNIQTELNAEIGPVMSPDGAVRHTHFSSLLTKLKPKEVLELQRTYEGRLPLGKVSETELDEWKEAYPELVENDQVKFEYNCFSKELQIICLPLPTHDALQLFFTRRVGSCLEAKFGSAAEDLADIGSGTSFSGFRGDPSGSSEKLPDAYVQVPDGEFPTIVCEAGFSEAKEELLEDAKLWLLKTAGQTKVVIILAFTEVMPKRGQVALDGDTPAGETQDGGQTFIPKIDKEMSVTDLAKQLFEVNKEGKLAKPLVGNLTAKLSLYKASKTGEDIIEVFSTMVLPRPPANDPGPTEFFITIEEVLGSPPPDGHAGDDKITFSIPSLQKYIERSITRTELFRATRRAKKLRSKVDGLEAEQTFAKSKKRRLDPMACYDDLLPLAISSIGGLSATHFQPPSKHESPPSSTSQSSLESFISTQSTSITVAAPKPPLKGQTMHLYTASIALRTPCILHPPSSYPASQQPYYKNSSKN</sequence>
<protein>
    <submittedName>
        <fullName evidence="3">Uncharacterized protein</fullName>
    </submittedName>
</protein>
<name>A0A2T6ZC40_TUBBO</name>
<dbReference type="AlphaFoldDB" id="A0A2T6ZC40"/>
<feature type="compositionally biased region" description="Polar residues" evidence="2">
    <location>
        <begin position="31"/>
        <end position="44"/>
    </location>
</feature>
<accession>A0A2T6ZC40</accession>
<proteinExistence type="predicted"/>
<gene>
    <name evidence="3" type="ORF">B9Z19DRAFT_1069278</name>
</gene>
<feature type="region of interest" description="Disordered" evidence="2">
    <location>
        <begin position="472"/>
        <end position="493"/>
    </location>
</feature>